<protein>
    <submittedName>
        <fullName evidence="11">Putative Mg2+ transporter</fullName>
    </submittedName>
</protein>
<dbReference type="PANTHER" id="PTHR43773:SF1">
    <property type="entry name" value="MAGNESIUM TRANSPORTER MGTE"/>
    <property type="match status" value="1"/>
</dbReference>
<dbReference type="InterPro" id="IPR038076">
    <property type="entry name" value="MgtE_N_sf"/>
</dbReference>
<name>F8LDC5_9BACT</name>
<evidence type="ECO:0000256" key="2">
    <source>
        <dbReference type="ARBA" id="ARBA00009749"/>
    </source>
</evidence>
<feature type="transmembrane region" description="Helical" evidence="9">
    <location>
        <begin position="464"/>
        <end position="485"/>
    </location>
</feature>
<dbReference type="GO" id="GO:0015095">
    <property type="term" value="F:magnesium ion transmembrane transporter activity"/>
    <property type="evidence" value="ECO:0007669"/>
    <property type="project" value="InterPro"/>
</dbReference>
<dbReference type="Pfam" id="PF01769">
    <property type="entry name" value="MgtE"/>
    <property type="match status" value="1"/>
</dbReference>
<dbReference type="SUPFAM" id="SSF54631">
    <property type="entry name" value="CBS-domain pair"/>
    <property type="match status" value="1"/>
</dbReference>
<dbReference type="Pfam" id="PF03448">
    <property type="entry name" value="MgtE_N"/>
    <property type="match status" value="1"/>
</dbReference>
<dbReference type="PROSITE" id="PS51371">
    <property type="entry name" value="CBS"/>
    <property type="match status" value="1"/>
</dbReference>
<feature type="domain" description="CBS" evidence="10">
    <location>
        <begin position="230"/>
        <end position="286"/>
    </location>
</feature>
<keyword evidence="5" id="KW-0460">Magnesium</keyword>
<comment type="subcellular location">
    <subcellularLocation>
        <location evidence="1">Membrane</location>
        <topology evidence="1">Multi-pass membrane protein</topology>
    </subcellularLocation>
</comment>
<dbReference type="InterPro" id="IPR000644">
    <property type="entry name" value="CBS_dom"/>
</dbReference>
<dbReference type="PANTHER" id="PTHR43773">
    <property type="entry name" value="MAGNESIUM TRANSPORTER MGTE"/>
    <property type="match status" value="1"/>
</dbReference>
<dbReference type="SUPFAM" id="SSF158791">
    <property type="entry name" value="MgtE N-terminal domain-like"/>
    <property type="match status" value="1"/>
</dbReference>
<keyword evidence="3" id="KW-0813">Transport</keyword>
<proteinExistence type="inferred from homology"/>
<comment type="similarity">
    <text evidence="2">Belongs to the SLC41A transporter family.</text>
</comment>
<feature type="transmembrane region" description="Helical" evidence="9">
    <location>
        <begin position="385"/>
        <end position="406"/>
    </location>
</feature>
<dbReference type="Gene3D" id="1.10.357.20">
    <property type="entry name" value="SLC41 divalent cation transporters, integral membrane domain"/>
    <property type="match status" value="1"/>
</dbReference>
<evidence type="ECO:0000256" key="3">
    <source>
        <dbReference type="ARBA" id="ARBA00022448"/>
    </source>
</evidence>
<dbReference type="SUPFAM" id="SSF161093">
    <property type="entry name" value="MgtE membrane domain-like"/>
    <property type="match status" value="1"/>
</dbReference>
<evidence type="ECO:0000256" key="5">
    <source>
        <dbReference type="ARBA" id="ARBA00022842"/>
    </source>
</evidence>
<keyword evidence="6 9" id="KW-1133">Transmembrane helix</keyword>
<dbReference type="InterPro" id="IPR046342">
    <property type="entry name" value="CBS_dom_sf"/>
</dbReference>
<dbReference type="GO" id="GO:0016020">
    <property type="term" value="C:membrane"/>
    <property type="evidence" value="ECO:0007669"/>
    <property type="project" value="UniProtKB-SubCell"/>
</dbReference>
<dbReference type="Gene3D" id="3.10.580.10">
    <property type="entry name" value="CBS-domain"/>
    <property type="match status" value="1"/>
</dbReference>
<dbReference type="CDD" id="cd04606">
    <property type="entry name" value="CBS_pair_Mg_transporter"/>
    <property type="match status" value="1"/>
</dbReference>
<dbReference type="Gene3D" id="1.25.60.10">
    <property type="entry name" value="MgtE N-terminal domain-like"/>
    <property type="match status" value="1"/>
</dbReference>
<dbReference type="SMART" id="SM00116">
    <property type="entry name" value="CBS"/>
    <property type="match status" value="2"/>
</dbReference>
<dbReference type="AlphaFoldDB" id="F8LDC5"/>
<dbReference type="EMBL" id="FR872653">
    <property type="protein sequence ID" value="CCB91401.1"/>
    <property type="molecule type" value="Genomic_DNA"/>
</dbReference>
<keyword evidence="8" id="KW-0129">CBS domain</keyword>
<organism evidence="11">
    <name type="scientific">Waddlia chondrophila 2032/99</name>
    <dbReference type="NCBI Taxonomy" id="765953"/>
    <lineage>
        <taxon>Bacteria</taxon>
        <taxon>Pseudomonadati</taxon>
        <taxon>Chlamydiota</taxon>
        <taxon>Chlamydiia</taxon>
        <taxon>Parachlamydiales</taxon>
        <taxon>Waddliaceae</taxon>
        <taxon>Waddlia</taxon>
    </lineage>
</organism>
<evidence type="ECO:0000256" key="7">
    <source>
        <dbReference type="ARBA" id="ARBA00023136"/>
    </source>
</evidence>
<evidence type="ECO:0000256" key="4">
    <source>
        <dbReference type="ARBA" id="ARBA00022692"/>
    </source>
</evidence>
<evidence type="ECO:0000256" key="1">
    <source>
        <dbReference type="ARBA" id="ARBA00004141"/>
    </source>
</evidence>
<dbReference type="InterPro" id="IPR006667">
    <property type="entry name" value="SLC41_membr_dom"/>
</dbReference>
<accession>F8LDC5</accession>
<reference evidence="11" key="1">
    <citation type="submission" date="2011-05" db="EMBL/GenBank/DDBJ databases">
        <title>Unity in variety -- the pan-genome of the Chlamydiae.</title>
        <authorList>
            <person name="Collingro A."/>
            <person name="Tischler P."/>
            <person name="Weinmaier T."/>
            <person name="Penz T."/>
            <person name="Heinz E."/>
            <person name="Brunham R.C."/>
            <person name="Read T.D."/>
            <person name="Bavoil P.M."/>
            <person name="Sachse K."/>
            <person name="Kahane S."/>
            <person name="Friedman M.G."/>
            <person name="Rattei T."/>
            <person name="Myers G.S.A."/>
            <person name="Horn M."/>
        </authorList>
    </citation>
    <scope>NUCLEOTIDE SEQUENCE</scope>
    <source>
        <strain evidence="11">2032/99</strain>
    </source>
</reference>
<dbReference type="InterPro" id="IPR036739">
    <property type="entry name" value="SLC41_membr_dom_sf"/>
</dbReference>
<evidence type="ECO:0000259" key="10">
    <source>
        <dbReference type="PROSITE" id="PS51371"/>
    </source>
</evidence>
<sequence>MDHPEDHIEEPEEVEIEQDLLDSRTQYLDDVLNEKLERAFHKQTSQLLLHDVAKIAIDHDPIDLAYAVTRLPASARIVLYDHLPDFASKVTFIIHTTRNTRSVIFRQISDKEIKELIEKMPPDEAVNILDDISDRRLKKVMDLLDHTQAYRIKELQKHERNSAGRLMTDEFFAFPMTTTIGEVSRYIRDHPGIDLTRSIFVLSDNKELAGYVPARNLIVNPPFLPLKQVMRPVLHTVRPDSTRDEVVDIVERYGIPTLPVINENEELVGVIPYEDVVEAMEDIADETIASIAGTGEDFSEHEPIFKRYLWRVPWLIVTLLAGMVTSTTMTQFEGRSWFAIVPFFVPLIAGMSGNVGLQCSTILVRGMATGELSPGQRKEAVAKEIAIGGMIGVTFGVSCSILVYFLNYFGIQHAGGDPFAVGMLVGWGLFFACMTATVLGSFSPFFFVRIGVDPAVASGPIVTAFNDVTSTLMFLLVARGIYALLF</sequence>
<evidence type="ECO:0000256" key="9">
    <source>
        <dbReference type="SAM" id="Phobius"/>
    </source>
</evidence>
<dbReference type="Pfam" id="PF00571">
    <property type="entry name" value="CBS"/>
    <property type="match status" value="2"/>
</dbReference>
<evidence type="ECO:0000313" key="11">
    <source>
        <dbReference type="EMBL" id="CCB91401.1"/>
    </source>
</evidence>
<feature type="transmembrane region" description="Helical" evidence="9">
    <location>
        <begin position="426"/>
        <end position="452"/>
    </location>
</feature>
<feature type="transmembrane region" description="Helical" evidence="9">
    <location>
        <begin position="308"/>
        <end position="325"/>
    </location>
</feature>
<dbReference type="InterPro" id="IPR006669">
    <property type="entry name" value="MgtE_transporter"/>
</dbReference>
<keyword evidence="4 9" id="KW-0812">Transmembrane</keyword>
<gene>
    <name evidence="11" type="primary">mgtE</name>
    <name evidence="11" type="ORF">WCH_AD01430</name>
</gene>
<evidence type="ECO:0000256" key="8">
    <source>
        <dbReference type="PROSITE-ProRule" id="PRU00703"/>
    </source>
</evidence>
<dbReference type="SMART" id="SM00924">
    <property type="entry name" value="MgtE_N"/>
    <property type="match status" value="1"/>
</dbReference>
<evidence type="ECO:0000256" key="6">
    <source>
        <dbReference type="ARBA" id="ARBA00022989"/>
    </source>
</evidence>
<dbReference type="InterPro" id="IPR006668">
    <property type="entry name" value="Mg_transptr_MgtE_intracell_dom"/>
</dbReference>
<feature type="transmembrane region" description="Helical" evidence="9">
    <location>
        <begin position="337"/>
        <end position="364"/>
    </location>
</feature>
<keyword evidence="7 9" id="KW-0472">Membrane</keyword>